<dbReference type="InterPro" id="IPR010131">
    <property type="entry name" value="MdtP/NodT-like"/>
</dbReference>
<evidence type="ECO:0000313" key="3">
    <source>
        <dbReference type="Proteomes" id="UP000185003"/>
    </source>
</evidence>
<dbReference type="InterPro" id="IPR003423">
    <property type="entry name" value="OMP_efflux"/>
</dbReference>
<dbReference type="OrthoDB" id="9791261at2"/>
<dbReference type="EMBL" id="FSRA01000001">
    <property type="protein sequence ID" value="SIN71919.1"/>
    <property type="molecule type" value="Genomic_DNA"/>
</dbReference>
<evidence type="ECO:0000313" key="2">
    <source>
        <dbReference type="EMBL" id="SIN71919.1"/>
    </source>
</evidence>
<accession>A0A1N6DM68</accession>
<dbReference type="SUPFAM" id="SSF56954">
    <property type="entry name" value="Outer membrane efflux proteins (OEP)"/>
    <property type="match status" value="1"/>
</dbReference>
<dbReference type="STRING" id="536979.SAMN04488055_0910"/>
<dbReference type="Pfam" id="PF02321">
    <property type="entry name" value="OEP"/>
    <property type="match status" value="1"/>
</dbReference>
<gene>
    <name evidence="2" type="ORF">SAMN04488055_0910</name>
</gene>
<organism evidence="2 3">
    <name type="scientific">Chitinophaga niabensis</name>
    <dbReference type="NCBI Taxonomy" id="536979"/>
    <lineage>
        <taxon>Bacteria</taxon>
        <taxon>Pseudomonadati</taxon>
        <taxon>Bacteroidota</taxon>
        <taxon>Chitinophagia</taxon>
        <taxon>Chitinophagales</taxon>
        <taxon>Chitinophagaceae</taxon>
        <taxon>Chitinophaga</taxon>
    </lineage>
</organism>
<dbReference type="Gene3D" id="1.20.1600.10">
    <property type="entry name" value="Outer membrane efflux proteins (OEP)"/>
    <property type="match status" value="1"/>
</dbReference>
<evidence type="ECO:0000256" key="1">
    <source>
        <dbReference type="ARBA" id="ARBA00007613"/>
    </source>
</evidence>
<keyword evidence="3" id="KW-1185">Reference proteome</keyword>
<name>A0A1N6DM68_9BACT</name>
<dbReference type="GO" id="GO:0015562">
    <property type="term" value="F:efflux transmembrane transporter activity"/>
    <property type="evidence" value="ECO:0007669"/>
    <property type="project" value="InterPro"/>
</dbReference>
<dbReference type="AlphaFoldDB" id="A0A1N6DM68"/>
<proteinExistence type="inferred from homology"/>
<dbReference type="RefSeq" id="WP_074238105.1">
    <property type="nucleotide sequence ID" value="NZ_FSRA01000001.1"/>
</dbReference>
<dbReference type="PANTHER" id="PTHR30203">
    <property type="entry name" value="OUTER MEMBRANE CATION EFFLUX PROTEIN"/>
    <property type="match status" value="1"/>
</dbReference>
<reference evidence="2 3" key="1">
    <citation type="submission" date="2016-11" db="EMBL/GenBank/DDBJ databases">
        <authorList>
            <person name="Jaros S."/>
            <person name="Januszkiewicz K."/>
            <person name="Wedrychowicz H."/>
        </authorList>
    </citation>
    <scope>NUCLEOTIDE SEQUENCE [LARGE SCALE GENOMIC DNA]</scope>
    <source>
        <strain evidence="2 3">DSM 24787</strain>
    </source>
</reference>
<dbReference type="PANTHER" id="PTHR30203:SF23">
    <property type="entry name" value="OUTER MEMBRANE EFFLUX PROTEIN"/>
    <property type="match status" value="1"/>
</dbReference>
<sequence length="423" mass="48381">MNCKRNLMLTIGVLIISMYGYAQDTLRITLPQAEKQFLEHNLYLLAEKYNISKAQAEVVQMKLFPNPNLKLEGSVYNPNNNRFADIGNTSGQYAIAAEQLILLAGKRNKQVKLARTASSMAEDRFFDLLRTLSFTLRSNFYKAHYQQNTLAALQQQISTLETLQTTYHGLQAKGIVSGKDAVRVTSLLYNLRAEHTSLLNECHDMQSELQLLLHRQNTWYVTEVTAEPVSLRRTDLQTLLDTALLTRQDLRLAQHALQYSEQNYRLQKAMAVPDLTVGAMFDKRSNYIDNASLLNVAMDLPFFHRNQGNIKAARVDIAQQKLLLEQQAAVVENEVRTVYAQALNTEKAVFAIDPGFRLQLEILLQNMGEHLLKKEVSLLEFTDFYDSYKENILRLNNMQNDRMQAIEKLNYVIGKNLLNNEAN</sequence>
<dbReference type="Proteomes" id="UP000185003">
    <property type="component" value="Unassembled WGS sequence"/>
</dbReference>
<comment type="similarity">
    <text evidence="1">Belongs to the outer membrane factor (OMF) (TC 1.B.17) family.</text>
</comment>
<protein>
    <submittedName>
        <fullName evidence="2">Outer membrane protein, cobalt-zinc-cadmium efflux system</fullName>
    </submittedName>
</protein>